<comment type="subcellular location">
    <subcellularLocation>
        <location evidence="1">Membrane</location>
        <topology evidence="1">Multi-pass membrane protein</topology>
    </subcellularLocation>
</comment>
<evidence type="ECO:0000259" key="8">
    <source>
        <dbReference type="PROSITE" id="PS50850"/>
    </source>
</evidence>
<dbReference type="PANTHER" id="PTHR43791:SF43">
    <property type="entry name" value="MAJOR FACILITATOR SUPERFAMILY (MFS) PROFILE DOMAIN-CONTAINING PROTEIN"/>
    <property type="match status" value="1"/>
</dbReference>
<reference evidence="9 10" key="1">
    <citation type="journal article" date="2016" name="Proc. Natl. Acad. Sci. U.S.A.">
        <title>Comparative genomics of biotechnologically important yeasts.</title>
        <authorList>
            <person name="Riley R."/>
            <person name="Haridas S."/>
            <person name="Wolfe K.H."/>
            <person name="Lopes M.R."/>
            <person name="Hittinger C.T."/>
            <person name="Goeker M."/>
            <person name="Salamov A.A."/>
            <person name="Wisecaver J.H."/>
            <person name="Long T.M."/>
            <person name="Calvey C.H."/>
            <person name="Aerts A.L."/>
            <person name="Barry K.W."/>
            <person name="Choi C."/>
            <person name="Clum A."/>
            <person name="Coughlan A.Y."/>
            <person name="Deshpande S."/>
            <person name="Douglass A.P."/>
            <person name="Hanson S.J."/>
            <person name="Klenk H.-P."/>
            <person name="LaButti K.M."/>
            <person name="Lapidus A."/>
            <person name="Lindquist E.A."/>
            <person name="Lipzen A.M."/>
            <person name="Meier-Kolthoff J.P."/>
            <person name="Ohm R.A."/>
            <person name="Otillar R.P."/>
            <person name="Pangilinan J.L."/>
            <person name="Peng Y."/>
            <person name="Rokas A."/>
            <person name="Rosa C.A."/>
            <person name="Scheuner C."/>
            <person name="Sibirny A.A."/>
            <person name="Slot J.C."/>
            <person name="Stielow J.B."/>
            <person name="Sun H."/>
            <person name="Kurtzman C.P."/>
            <person name="Blackwell M."/>
            <person name="Grigoriev I.V."/>
            <person name="Jeffries T.W."/>
        </authorList>
    </citation>
    <scope>NUCLEOTIDE SEQUENCE [LARGE SCALE GENOMIC DNA]</scope>
    <source>
        <strain evidence="10">ATCC 58044 / CBS 1984 / NCYC 433 / NRRL Y-366-8</strain>
    </source>
</reference>
<evidence type="ECO:0000313" key="10">
    <source>
        <dbReference type="Proteomes" id="UP000094112"/>
    </source>
</evidence>
<dbReference type="PROSITE" id="PS50850">
    <property type="entry name" value="MFS"/>
    <property type="match status" value="1"/>
</dbReference>
<evidence type="ECO:0000256" key="5">
    <source>
        <dbReference type="ARBA" id="ARBA00023136"/>
    </source>
</evidence>
<sequence>PVWKKIIGFFWDPIFLPPSERKYMLKIDFFIYIYAILACFIKYLDQTNINNAFVSGMKEDLNMYGSNDYNLLTTYFNIGYLSFSVPMSILMKYIRPSILLPSCEILWTFLVMIMAVAKNKETIYGLRLLQGVIEASSFPGLTMLIGEYYSKESLGKRMFMLDATGSVARMFAGYIQAGVYTTMNGRYGLPGWKWVFLVDGFISIPVAILGFLFLPDFPRNSKAFWLKKKERQFALARAKLNKKAQPKPMTIKSIIRTFTSWKLWLFVTTYATGVIGLNSTSYFALYLKWLKKYSVQQINLIPTAGSAWQFLSMLIFSAGSDYTGNRVGWICLNEFIGFLSCLLLSIWNIPFGALIFAFILGFGTLSAQTILMGWFADVFYDEPDLKAINIGLGNTIVYSFNAFLPLGIYKSNEGPRYNLGYKISMMF</sequence>
<name>A0A1E3P9C9_WICAA</name>
<evidence type="ECO:0000256" key="6">
    <source>
        <dbReference type="ARBA" id="ARBA00037968"/>
    </source>
</evidence>
<comment type="similarity">
    <text evidence="6">Belongs to the major facilitator superfamily. Allantoate permease family.</text>
</comment>
<dbReference type="FunFam" id="1.20.1250.20:FF:000065">
    <property type="entry name" value="Putative MFS pantothenate transporter"/>
    <property type="match status" value="1"/>
</dbReference>
<dbReference type="GO" id="GO:0022857">
    <property type="term" value="F:transmembrane transporter activity"/>
    <property type="evidence" value="ECO:0007669"/>
    <property type="project" value="InterPro"/>
</dbReference>
<dbReference type="EMBL" id="KV454208">
    <property type="protein sequence ID" value="ODQ61562.1"/>
    <property type="molecule type" value="Genomic_DNA"/>
</dbReference>
<keyword evidence="10" id="KW-1185">Reference proteome</keyword>
<dbReference type="RefSeq" id="XP_019040769.1">
    <property type="nucleotide sequence ID" value="XM_019181026.1"/>
</dbReference>
<feature type="transmembrane region" description="Helical" evidence="7">
    <location>
        <begin position="387"/>
        <end position="409"/>
    </location>
</feature>
<feature type="transmembrane region" description="Helical" evidence="7">
    <location>
        <begin position="354"/>
        <end position="375"/>
    </location>
</feature>
<feature type="transmembrane region" description="Helical" evidence="7">
    <location>
        <begin position="326"/>
        <end position="347"/>
    </location>
</feature>
<evidence type="ECO:0000256" key="4">
    <source>
        <dbReference type="ARBA" id="ARBA00022989"/>
    </source>
</evidence>
<dbReference type="InterPro" id="IPR036259">
    <property type="entry name" value="MFS_trans_sf"/>
</dbReference>
<dbReference type="InterPro" id="IPR020846">
    <property type="entry name" value="MFS_dom"/>
</dbReference>
<accession>A0A1E3P9C9</accession>
<feature type="transmembrane region" description="Helical" evidence="7">
    <location>
        <begin position="263"/>
        <end position="287"/>
    </location>
</feature>
<feature type="non-terminal residue" evidence="9">
    <location>
        <position position="427"/>
    </location>
</feature>
<dbReference type="Proteomes" id="UP000094112">
    <property type="component" value="Unassembled WGS sequence"/>
</dbReference>
<feature type="transmembrane region" description="Helical" evidence="7">
    <location>
        <begin position="194"/>
        <end position="214"/>
    </location>
</feature>
<keyword evidence="5 7" id="KW-0472">Membrane</keyword>
<evidence type="ECO:0000256" key="7">
    <source>
        <dbReference type="SAM" id="Phobius"/>
    </source>
</evidence>
<dbReference type="InterPro" id="IPR011701">
    <property type="entry name" value="MFS"/>
</dbReference>
<feature type="transmembrane region" description="Helical" evidence="7">
    <location>
        <begin position="23"/>
        <end position="44"/>
    </location>
</feature>
<protein>
    <recommendedName>
        <fullName evidence="8">Major facilitator superfamily (MFS) profile domain-containing protein</fullName>
    </recommendedName>
</protein>
<evidence type="ECO:0000256" key="3">
    <source>
        <dbReference type="ARBA" id="ARBA00022692"/>
    </source>
</evidence>
<dbReference type="GO" id="GO:0016020">
    <property type="term" value="C:membrane"/>
    <property type="evidence" value="ECO:0007669"/>
    <property type="project" value="UniProtKB-SubCell"/>
</dbReference>
<organism evidence="9 10">
    <name type="scientific">Wickerhamomyces anomalus (strain ATCC 58044 / CBS 1984 / NCYC 433 / NRRL Y-366-8)</name>
    <name type="common">Yeast</name>
    <name type="synonym">Hansenula anomala</name>
    <dbReference type="NCBI Taxonomy" id="683960"/>
    <lineage>
        <taxon>Eukaryota</taxon>
        <taxon>Fungi</taxon>
        <taxon>Dikarya</taxon>
        <taxon>Ascomycota</taxon>
        <taxon>Saccharomycotina</taxon>
        <taxon>Saccharomycetes</taxon>
        <taxon>Phaffomycetales</taxon>
        <taxon>Wickerhamomycetaceae</taxon>
        <taxon>Wickerhamomyces</taxon>
    </lineage>
</organism>
<dbReference type="STRING" id="683960.A0A1E3P9C9"/>
<proteinExistence type="inferred from homology"/>
<dbReference type="GeneID" id="30198272"/>
<feature type="domain" description="Major facilitator superfamily (MFS) profile" evidence="8">
    <location>
        <begin position="31"/>
        <end position="427"/>
    </location>
</feature>
<dbReference type="Gene3D" id="1.20.1250.20">
    <property type="entry name" value="MFS general substrate transporter like domains"/>
    <property type="match status" value="2"/>
</dbReference>
<dbReference type="AlphaFoldDB" id="A0A1E3P9C9"/>
<dbReference type="Pfam" id="PF07690">
    <property type="entry name" value="MFS_1"/>
    <property type="match status" value="1"/>
</dbReference>
<keyword evidence="2" id="KW-0813">Transport</keyword>
<gene>
    <name evidence="9" type="ORF">WICANDRAFT_24339</name>
</gene>
<dbReference type="OrthoDB" id="3639251at2759"/>
<feature type="transmembrane region" description="Helical" evidence="7">
    <location>
        <begin position="98"/>
        <end position="117"/>
    </location>
</feature>
<evidence type="ECO:0000256" key="2">
    <source>
        <dbReference type="ARBA" id="ARBA00022448"/>
    </source>
</evidence>
<dbReference type="SUPFAM" id="SSF103473">
    <property type="entry name" value="MFS general substrate transporter"/>
    <property type="match status" value="1"/>
</dbReference>
<dbReference type="PANTHER" id="PTHR43791">
    <property type="entry name" value="PERMEASE-RELATED"/>
    <property type="match status" value="1"/>
</dbReference>
<evidence type="ECO:0000256" key="1">
    <source>
        <dbReference type="ARBA" id="ARBA00004141"/>
    </source>
</evidence>
<feature type="transmembrane region" description="Helical" evidence="7">
    <location>
        <begin position="299"/>
        <end position="320"/>
    </location>
</feature>
<feature type="transmembrane region" description="Helical" evidence="7">
    <location>
        <begin position="72"/>
        <end position="91"/>
    </location>
</feature>
<feature type="non-terminal residue" evidence="9">
    <location>
        <position position="1"/>
    </location>
</feature>
<keyword evidence="4 7" id="KW-1133">Transmembrane helix</keyword>
<keyword evidence="3 7" id="KW-0812">Transmembrane</keyword>
<evidence type="ECO:0000313" key="9">
    <source>
        <dbReference type="EMBL" id="ODQ61562.1"/>
    </source>
</evidence>